<dbReference type="AlphaFoldDB" id="A0A7S1B8E7"/>
<gene>
    <name evidence="3" type="ORF">CHYS00102_LOCUS4737</name>
</gene>
<organism evidence="3">
    <name type="scientific">Corethron hystrix</name>
    <dbReference type="NCBI Taxonomy" id="216773"/>
    <lineage>
        <taxon>Eukaryota</taxon>
        <taxon>Sar</taxon>
        <taxon>Stramenopiles</taxon>
        <taxon>Ochrophyta</taxon>
        <taxon>Bacillariophyta</taxon>
        <taxon>Coscinodiscophyceae</taxon>
        <taxon>Corethrophycidae</taxon>
        <taxon>Corethrales</taxon>
        <taxon>Corethraceae</taxon>
        <taxon>Corethron</taxon>
    </lineage>
</organism>
<accession>A0A7S1B8E7</accession>
<evidence type="ECO:0000256" key="1">
    <source>
        <dbReference type="SAM" id="MobiDB-lite"/>
    </source>
</evidence>
<feature type="region of interest" description="Disordered" evidence="1">
    <location>
        <begin position="1"/>
        <end position="28"/>
    </location>
</feature>
<feature type="compositionally biased region" description="Basic residues" evidence="1">
    <location>
        <begin position="237"/>
        <end position="255"/>
    </location>
</feature>
<name>A0A7S1B8E7_9STRA</name>
<sequence length="263" mass="29220">MAYASHTKRSAFGQADPTSHGSRGLRRPLNRKSDRLPFVLLAFAAIAVMKVFIHDAHVLKHHDLQYLGRPVLPIVEEDVESVLKFITMKDETEGNDPDEKSRRNDAIDAVNPHSPILPLDKILSRAYGKKKVEKSVLEKLPSVEEVTALYGKNGPVIYGMGTCLAFRKDVPLQRRVVAPAGMYNTGTNLLADLLTKNCVLPHKEKIRGMNWQVPWGKHNPVSWRFHNVAPPPPQGRRVSRRGRRARRGRGGKRGRGGGGGGVL</sequence>
<evidence type="ECO:0000313" key="3">
    <source>
        <dbReference type="EMBL" id="CAD8877553.1"/>
    </source>
</evidence>
<keyword evidence="2" id="KW-0472">Membrane</keyword>
<protein>
    <submittedName>
        <fullName evidence="3">Uncharacterized protein</fullName>
    </submittedName>
</protein>
<feature type="compositionally biased region" description="Basic and acidic residues" evidence="1">
    <location>
        <begin position="90"/>
        <end position="106"/>
    </location>
</feature>
<keyword evidence="2" id="KW-0812">Transmembrane</keyword>
<proteinExistence type="predicted"/>
<feature type="region of interest" description="Disordered" evidence="1">
    <location>
        <begin position="90"/>
        <end position="109"/>
    </location>
</feature>
<reference evidence="3" key="1">
    <citation type="submission" date="2021-01" db="EMBL/GenBank/DDBJ databases">
        <authorList>
            <person name="Corre E."/>
            <person name="Pelletier E."/>
            <person name="Niang G."/>
            <person name="Scheremetjew M."/>
            <person name="Finn R."/>
            <person name="Kale V."/>
            <person name="Holt S."/>
            <person name="Cochrane G."/>
            <person name="Meng A."/>
            <person name="Brown T."/>
            <person name="Cohen L."/>
        </authorList>
    </citation>
    <scope>NUCLEOTIDE SEQUENCE</scope>
    <source>
        <strain evidence="3">308</strain>
    </source>
</reference>
<feature type="transmembrane region" description="Helical" evidence="2">
    <location>
        <begin position="36"/>
        <end position="53"/>
    </location>
</feature>
<feature type="region of interest" description="Disordered" evidence="1">
    <location>
        <begin position="224"/>
        <end position="263"/>
    </location>
</feature>
<evidence type="ECO:0000256" key="2">
    <source>
        <dbReference type="SAM" id="Phobius"/>
    </source>
</evidence>
<dbReference type="EMBL" id="HBFR01006591">
    <property type="protein sequence ID" value="CAD8877553.1"/>
    <property type="molecule type" value="Transcribed_RNA"/>
</dbReference>
<keyword evidence="2" id="KW-1133">Transmembrane helix</keyword>